<dbReference type="STRING" id="686832.A0A0C2XGL5"/>
<protein>
    <recommendedName>
        <fullName evidence="1">Protein kinase domain-containing protein</fullName>
    </recommendedName>
</protein>
<reference evidence="2 3" key="1">
    <citation type="submission" date="2014-04" db="EMBL/GenBank/DDBJ databases">
        <authorList>
            <consortium name="DOE Joint Genome Institute"/>
            <person name="Kuo A."/>
            <person name="Gay G."/>
            <person name="Dore J."/>
            <person name="Kohler A."/>
            <person name="Nagy L.G."/>
            <person name="Floudas D."/>
            <person name="Copeland A."/>
            <person name="Barry K.W."/>
            <person name="Cichocki N."/>
            <person name="Veneault-Fourrey C."/>
            <person name="LaButti K."/>
            <person name="Lindquist E.A."/>
            <person name="Lipzen A."/>
            <person name="Lundell T."/>
            <person name="Morin E."/>
            <person name="Murat C."/>
            <person name="Sun H."/>
            <person name="Tunlid A."/>
            <person name="Henrissat B."/>
            <person name="Grigoriev I.V."/>
            <person name="Hibbett D.S."/>
            <person name="Martin F."/>
            <person name="Nordberg H.P."/>
            <person name="Cantor M.N."/>
            <person name="Hua S.X."/>
        </authorList>
    </citation>
    <scope>NUCLEOTIDE SEQUENCE [LARGE SCALE GENOMIC DNA]</scope>
    <source>
        <strain evidence="3">h7</strain>
    </source>
</reference>
<evidence type="ECO:0000313" key="2">
    <source>
        <dbReference type="EMBL" id="KIM37038.1"/>
    </source>
</evidence>
<feature type="domain" description="Protein kinase" evidence="1">
    <location>
        <begin position="1"/>
        <end position="61"/>
    </location>
</feature>
<dbReference type="AlphaFoldDB" id="A0A0C2XGL5"/>
<gene>
    <name evidence="2" type="ORF">M413DRAFT_448758</name>
</gene>
<keyword evidence="3" id="KW-1185">Reference proteome</keyword>
<accession>A0A0C2XGL5</accession>
<proteinExistence type="predicted"/>
<evidence type="ECO:0000313" key="3">
    <source>
        <dbReference type="Proteomes" id="UP000053424"/>
    </source>
</evidence>
<evidence type="ECO:0000259" key="1">
    <source>
        <dbReference type="PROSITE" id="PS50011"/>
    </source>
</evidence>
<reference evidence="3" key="2">
    <citation type="submission" date="2015-01" db="EMBL/GenBank/DDBJ databases">
        <title>Evolutionary Origins and Diversification of the Mycorrhizal Mutualists.</title>
        <authorList>
            <consortium name="DOE Joint Genome Institute"/>
            <consortium name="Mycorrhizal Genomics Consortium"/>
            <person name="Kohler A."/>
            <person name="Kuo A."/>
            <person name="Nagy L.G."/>
            <person name="Floudas D."/>
            <person name="Copeland A."/>
            <person name="Barry K.W."/>
            <person name="Cichocki N."/>
            <person name="Veneault-Fourrey C."/>
            <person name="LaButti K."/>
            <person name="Lindquist E.A."/>
            <person name="Lipzen A."/>
            <person name="Lundell T."/>
            <person name="Morin E."/>
            <person name="Murat C."/>
            <person name="Riley R."/>
            <person name="Ohm R."/>
            <person name="Sun H."/>
            <person name="Tunlid A."/>
            <person name="Henrissat B."/>
            <person name="Grigoriev I.V."/>
            <person name="Hibbett D.S."/>
            <person name="Martin F."/>
        </authorList>
    </citation>
    <scope>NUCLEOTIDE SEQUENCE [LARGE SCALE GENOMIC DNA]</scope>
    <source>
        <strain evidence="3">h7</strain>
    </source>
</reference>
<dbReference type="GO" id="GO:0005524">
    <property type="term" value="F:ATP binding"/>
    <property type="evidence" value="ECO:0007669"/>
    <property type="project" value="InterPro"/>
</dbReference>
<dbReference type="GO" id="GO:0004672">
    <property type="term" value="F:protein kinase activity"/>
    <property type="evidence" value="ECO:0007669"/>
    <property type="project" value="InterPro"/>
</dbReference>
<dbReference type="PROSITE" id="PS50011">
    <property type="entry name" value="PROTEIN_KINASE_DOM"/>
    <property type="match status" value="1"/>
</dbReference>
<dbReference type="EMBL" id="KN831800">
    <property type="protein sequence ID" value="KIM37038.1"/>
    <property type="molecule type" value="Genomic_DNA"/>
</dbReference>
<dbReference type="InterPro" id="IPR000719">
    <property type="entry name" value="Prot_kinase_dom"/>
</dbReference>
<organism evidence="2 3">
    <name type="scientific">Hebeloma cylindrosporum</name>
    <dbReference type="NCBI Taxonomy" id="76867"/>
    <lineage>
        <taxon>Eukaryota</taxon>
        <taxon>Fungi</taxon>
        <taxon>Dikarya</taxon>
        <taxon>Basidiomycota</taxon>
        <taxon>Agaricomycotina</taxon>
        <taxon>Agaricomycetes</taxon>
        <taxon>Agaricomycetidae</taxon>
        <taxon>Agaricales</taxon>
        <taxon>Agaricineae</taxon>
        <taxon>Hymenogastraceae</taxon>
        <taxon>Hebeloma</taxon>
    </lineage>
</organism>
<name>A0A0C2XGL5_HEBCY</name>
<dbReference type="HOGENOM" id="CLU_2922854_0_0_1"/>
<sequence>MSLNLGNGGLAALMENPDEVKKAICGTPNYIAPRGTLRISIPPHIFEMGTWSYTWSLSGIL</sequence>
<dbReference type="Proteomes" id="UP000053424">
    <property type="component" value="Unassembled WGS sequence"/>
</dbReference>